<evidence type="ECO:0000313" key="3">
    <source>
        <dbReference type="Proteomes" id="UP000886845"/>
    </source>
</evidence>
<reference evidence="2" key="1">
    <citation type="submission" date="2020-10" db="EMBL/GenBank/DDBJ databases">
        <authorList>
            <person name="Gilroy R."/>
        </authorList>
    </citation>
    <scope>NUCLEOTIDE SEQUENCE</scope>
    <source>
        <strain evidence="2">35461</strain>
    </source>
</reference>
<dbReference type="NCBIfam" id="TIGR02605">
    <property type="entry name" value="CxxC_CxxC_SSSS"/>
    <property type="match status" value="1"/>
</dbReference>
<feature type="domain" description="Putative regulatory protein FmdB zinc ribbon" evidence="1">
    <location>
        <begin position="1"/>
        <end position="48"/>
    </location>
</feature>
<name>A0A9D1NN95_9BACT</name>
<dbReference type="AlphaFoldDB" id="A0A9D1NN95"/>
<proteinExistence type="predicted"/>
<evidence type="ECO:0000259" key="1">
    <source>
        <dbReference type="SMART" id="SM00834"/>
    </source>
</evidence>
<dbReference type="EMBL" id="DVOR01000217">
    <property type="protein sequence ID" value="HIV09780.1"/>
    <property type="molecule type" value="Genomic_DNA"/>
</dbReference>
<organism evidence="2 3">
    <name type="scientific">Candidatus Spyradenecus faecavium</name>
    <dbReference type="NCBI Taxonomy" id="2840947"/>
    <lineage>
        <taxon>Bacteria</taxon>
        <taxon>Pseudomonadati</taxon>
        <taxon>Lentisphaerota</taxon>
        <taxon>Lentisphaeria</taxon>
        <taxon>Lentisphaerales</taxon>
        <taxon>Lentisphaeraceae</taxon>
        <taxon>Lentisphaeraceae incertae sedis</taxon>
        <taxon>Candidatus Spyradenecus</taxon>
    </lineage>
</organism>
<gene>
    <name evidence="2" type="ORF">IAC79_06680</name>
</gene>
<dbReference type="Proteomes" id="UP000886845">
    <property type="component" value="Unassembled WGS sequence"/>
</dbReference>
<protein>
    <submittedName>
        <fullName evidence="2">Zinc ribbon domain-containing protein</fullName>
    </submittedName>
</protein>
<dbReference type="SMART" id="SM00834">
    <property type="entry name" value="CxxC_CXXC_SSSS"/>
    <property type="match status" value="1"/>
</dbReference>
<accession>A0A9D1NN95</accession>
<evidence type="ECO:0000313" key="2">
    <source>
        <dbReference type="EMBL" id="HIV09780.1"/>
    </source>
</evidence>
<reference evidence="2" key="2">
    <citation type="journal article" date="2021" name="PeerJ">
        <title>Extensive microbial diversity within the chicken gut microbiome revealed by metagenomics and culture.</title>
        <authorList>
            <person name="Gilroy R."/>
            <person name="Ravi A."/>
            <person name="Getino M."/>
            <person name="Pursley I."/>
            <person name="Horton D.L."/>
            <person name="Alikhan N.F."/>
            <person name="Baker D."/>
            <person name="Gharbi K."/>
            <person name="Hall N."/>
            <person name="Watson M."/>
            <person name="Adriaenssens E.M."/>
            <person name="Foster-Nyarko E."/>
            <person name="Jarju S."/>
            <person name="Secka A."/>
            <person name="Antonio M."/>
            <person name="Oren A."/>
            <person name="Chaudhuri R.R."/>
            <person name="La Ragione R."/>
            <person name="Hildebrand F."/>
            <person name="Pallen M.J."/>
        </authorList>
    </citation>
    <scope>NUCLEOTIDE SEQUENCE</scope>
    <source>
        <strain evidence="2">35461</strain>
    </source>
</reference>
<sequence length="83" mass="9179">MPIYDYQAKDPAQGCDKCREPFEAMRRLDDPPLTNCPACGAPLVKLIAAPALGRSKSKLDDRAKAAGFHKLKRVDKGAFEKLY</sequence>
<dbReference type="InterPro" id="IPR013429">
    <property type="entry name" value="Regulatory_FmdB_Zinc_ribbon"/>
</dbReference>
<dbReference type="Pfam" id="PF09723">
    <property type="entry name" value="Zn_ribbon_8"/>
    <property type="match status" value="1"/>
</dbReference>
<comment type="caution">
    <text evidence="2">The sequence shown here is derived from an EMBL/GenBank/DDBJ whole genome shotgun (WGS) entry which is preliminary data.</text>
</comment>